<evidence type="ECO:0000313" key="2">
    <source>
        <dbReference type="EMBL" id="MBW9062017.1"/>
    </source>
</evidence>
<protein>
    <submittedName>
        <fullName evidence="2">Uncharacterized protein</fullName>
    </submittedName>
</protein>
<reference evidence="2 3" key="1">
    <citation type="journal article" date="2021" name="MBio">
        <title>Poor Competitiveness of Bradyrhizobium in Pigeon Pea Root Colonization in Indian Soils.</title>
        <authorList>
            <person name="Chalasani D."/>
            <person name="Basu A."/>
            <person name="Pullabhotla S.V.S.R.N."/>
            <person name="Jorrin B."/>
            <person name="Neal A.L."/>
            <person name="Poole P.S."/>
            <person name="Podile A.R."/>
            <person name="Tkacz A."/>
        </authorList>
    </citation>
    <scope>NUCLEOTIDE SEQUENCE [LARGE SCALE GENOMIC DNA]</scope>
    <source>
        <strain evidence="2 3">HU44</strain>
    </source>
</reference>
<feature type="chain" id="PRO_5047095104" evidence="1">
    <location>
        <begin position="27"/>
        <end position="117"/>
    </location>
</feature>
<name>A0ABS7H462_9HYPH</name>
<evidence type="ECO:0000256" key="1">
    <source>
        <dbReference type="SAM" id="SignalP"/>
    </source>
</evidence>
<keyword evidence="1" id="KW-0732">Signal</keyword>
<evidence type="ECO:0000313" key="3">
    <source>
        <dbReference type="Proteomes" id="UP000757604"/>
    </source>
</evidence>
<gene>
    <name evidence="2" type="ORF">JNB71_01690</name>
</gene>
<organism evidence="2 3">
    <name type="scientific">Rhizobium herbae</name>
    <dbReference type="NCBI Taxonomy" id="508661"/>
    <lineage>
        <taxon>Bacteria</taxon>
        <taxon>Pseudomonadati</taxon>
        <taxon>Pseudomonadota</taxon>
        <taxon>Alphaproteobacteria</taxon>
        <taxon>Hyphomicrobiales</taxon>
        <taxon>Rhizobiaceae</taxon>
        <taxon>Rhizobium/Agrobacterium group</taxon>
        <taxon>Rhizobium</taxon>
    </lineage>
</organism>
<sequence>MRRFFVSAVVASMFFCQFGLQNTAKADGVRDQCDAAAFFAHAVMMGRQSGMSIKEAQTLANNMLTKYKAPPAARTYYRSIVSEVFRHPRYQEKDMQSRAMNEFQDFVFTDCMKLLSR</sequence>
<proteinExistence type="predicted"/>
<dbReference type="Proteomes" id="UP000757604">
    <property type="component" value="Unassembled WGS sequence"/>
</dbReference>
<accession>A0ABS7H462</accession>
<dbReference type="RefSeq" id="WP_220370112.1">
    <property type="nucleotide sequence ID" value="NZ_JAEUAO010000001.1"/>
</dbReference>
<keyword evidence="3" id="KW-1185">Reference proteome</keyword>
<comment type="caution">
    <text evidence="2">The sequence shown here is derived from an EMBL/GenBank/DDBJ whole genome shotgun (WGS) entry which is preliminary data.</text>
</comment>
<feature type="signal peptide" evidence="1">
    <location>
        <begin position="1"/>
        <end position="26"/>
    </location>
</feature>
<dbReference type="EMBL" id="JAEUAO010000001">
    <property type="protein sequence ID" value="MBW9062017.1"/>
    <property type="molecule type" value="Genomic_DNA"/>
</dbReference>